<dbReference type="Pfam" id="PF00550">
    <property type="entry name" value="PP-binding"/>
    <property type="match status" value="1"/>
</dbReference>
<evidence type="ECO:0000313" key="3">
    <source>
        <dbReference type="EMBL" id="MFF4523146.1"/>
    </source>
</evidence>
<sequence>MDAMTDTLPIGPLQEGIWLFWRLNPSSPAYSMPEIFHFDGDFDVKAAEFAFNEVIRRHEALRTTFHETDSGVVQVIDRDPEPVSANVVDLRGLPAAVRSERLQSALDAASNEPFDLSAEPAIRLTAIQVSDSRTTLVLIAHHIVCDGMSMTVVLDEFGELYRSARRGTPPDLGPVPPGYSTFAKGQLAALANGTLREESAYWRERLAGVTGSALPGVDHTATRAPGALDTCMVSLTLDDELTEALSEHARRARSTPFAILLCAMNVMIAAVTGDGDQALGMATSGRTPEFARTVGMLANMIVVRSQIDLSHTFAATLEEVSLDLMDAIDHQDLPFSRMVAGLHDTGPQPGADVVRMLFSAGAAGGLKLGEGRLSEVVARTAEGPFDLVVDCDISPSGIALDWEYALRTYSHEVAQGYCAAYQEVLAALLHQPDAPIDSLGLTEILARVAPLPRGDAPTSAAVPPVAEPDRSADAGLTAVEEAVAAIWSEVIGVPVESPHDDFFKLGGHSLLASQVVVSVRKRISHTASLRLLFDHPQLRDFVSCLDV</sequence>
<dbReference type="PANTHER" id="PTHR45527">
    <property type="entry name" value="NONRIBOSOMAL PEPTIDE SYNTHETASE"/>
    <property type="match status" value="1"/>
</dbReference>
<comment type="caution">
    <text evidence="3">The sequence shown here is derived from an EMBL/GenBank/DDBJ whole genome shotgun (WGS) entry which is preliminary data.</text>
</comment>
<dbReference type="Gene3D" id="1.10.1200.10">
    <property type="entry name" value="ACP-like"/>
    <property type="match status" value="1"/>
</dbReference>
<dbReference type="SUPFAM" id="SSF52777">
    <property type="entry name" value="CoA-dependent acyltransferases"/>
    <property type="match status" value="2"/>
</dbReference>
<feature type="domain" description="Carrier" evidence="2">
    <location>
        <begin position="474"/>
        <end position="547"/>
    </location>
</feature>
<dbReference type="Proteomes" id="UP001602058">
    <property type="component" value="Unassembled WGS sequence"/>
</dbReference>
<protein>
    <submittedName>
        <fullName evidence="3">Condensation domain-containing protein</fullName>
    </submittedName>
</protein>
<dbReference type="CDD" id="cd19531">
    <property type="entry name" value="LCL_NRPS-like"/>
    <property type="match status" value="1"/>
</dbReference>
<dbReference type="InterPro" id="IPR036736">
    <property type="entry name" value="ACP-like_sf"/>
</dbReference>
<reference evidence="3 4" key="1">
    <citation type="submission" date="2024-10" db="EMBL/GenBank/DDBJ databases">
        <title>The Natural Products Discovery Center: Release of the First 8490 Sequenced Strains for Exploring Actinobacteria Biosynthetic Diversity.</title>
        <authorList>
            <person name="Kalkreuter E."/>
            <person name="Kautsar S.A."/>
            <person name="Yang D."/>
            <person name="Bader C.D."/>
            <person name="Teijaro C.N."/>
            <person name="Fluegel L."/>
            <person name="Davis C.M."/>
            <person name="Simpson J.R."/>
            <person name="Lauterbach L."/>
            <person name="Steele A.D."/>
            <person name="Gui C."/>
            <person name="Meng S."/>
            <person name="Li G."/>
            <person name="Viehrig K."/>
            <person name="Ye F."/>
            <person name="Su P."/>
            <person name="Kiefer A.F."/>
            <person name="Nichols A."/>
            <person name="Cepeda A.J."/>
            <person name="Yan W."/>
            <person name="Fan B."/>
            <person name="Jiang Y."/>
            <person name="Adhikari A."/>
            <person name="Zheng C.-J."/>
            <person name="Schuster L."/>
            <person name="Cowan T.M."/>
            <person name="Smanski M.J."/>
            <person name="Chevrette M.G."/>
            <person name="De Carvalho L.P.S."/>
            <person name="Shen B."/>
        </authorList>
    </citation>
    <scope>NUCLEOTIDE SEQUENCE [LARGE SCALE GENOMIC DNA]</scope>
    <source>
        <strain evidence="3 4">NPDC001390</strain>
    </source>
</reference>
<keyword evidence="4" id="KW-1185">Reference proteome</keyword>
<dbReference type="Gene3D" id="3.30.559.30">
    <property type="entry name" value="Nonribosomal peptide synthetase, condensation domain"/>
    <property type="match status" value="1"/>
</dbReference>
<dbReference type="InterPro" id="IPR001242">
    <property type="entry name" value="Condensation_dom"/>
</dbReference>
<evidence type="ECO:0000259" key="2">
    <source>
        <dbReference type="PROSITE" id="PS50075"/>
    </source>
</evidence>
<name>A0ABW6UI84_9ACTN</name>
<dbReference type="RefSeq" id="WP_387887323.1">
    <property type="nucleotide sequence ID" value="NZ_JBIAWJ010000008.1"/>
</dbReference>
<dbReference type="InterPro" id="IPR009081">
    <property type="entry name" value="PP-bd_ACP"/>
</dbReference>
<organism evidence="3 4">
    <name type="scientific">Streptomyces bluensis</name>
    <dbReference type="NCBI Taxonomy" id="33897"/>
    <lineage>
        <taxon>Bacteria</taxon>
        <taxon>Bacillati</taxon>
        <taxon>Actinomycetota</taxon>
        <taxon>Actinomycetes</taxon>
        <taxon>Kitasatosporales</taxon>
        <taxon>Streptomycetaceae</taxon>
        <taxon>Streptomyces</taxon>
    </lineage>
</organism>
<dbReference type="Gene3D" id="3.30.559.10">
    <property type="entry name" value="Chloramphenicol acetyltransferase-like domain"/>
    <property type="match status" value="1"/>
</dbReference>
<dbReference type="Pfam" id="PF00668">
    <property type="entry name" value="Condensation"/>
    <property type="match status" value="1"/>
</dbReference>
<dbReference type="PROSITE" id="PS50075">
    <property type="entry name" value="CARRIER"/>
    <property type="match status" value="1"/>
</dbReference>
<dbReference type="InterPro" id="IPR023213">
    <property type="entry name" value="CAT-like_dom_sf"/>
</dbReference>
<comment type="cofactor">
    <cofactor evidence="1">
        <name>pantetheine 4'-phosphate</name>
        <dbReference type="ChEBI" id="CHEBI:47942"/>
    </cofactor>
</comment>
<evidence type="ECO:0000313" key="4">
    <source>
        <dbReference type="Proteomes" id="UP001602058"/>
    </source>
</evidence>
<accession>A0ABW6UI84</accession>
<proteinExistence type="predicted"/>
<dbReference type="SUPFAM" id="SSF47336">
    <property type="entry name" value="ACP-like"/>
    <property type="match status" value="1"/>
</dbReference>
<dbReference type="EMBL" id="JBIAWJ010000008">
    <property type="protein sequence ID" value="MFF4523146.1"/>
    <property type="molecule type" value="Genomic_DNA"/>
</dbReference>
<dbReference type="PANTHER" id="PTHR45527:SF1">
    <property type="entry name" value="FATTY ACID SYNTHASE"/>
    <property type="match status" value="1"/>
</dbReference>
<evidence type="ECO:0000256" key="1">
    <source>
        <dbReference type="ARBA" id="ARBA00001957"/>
    </source>
</evidence>
<gene>
    <name evidence="3" type="ORF">ACFY1D_17245</name>
</gene>